<organism evidence="6 7">
    <name type="scientific">Paenibacillus nicotianae</name>
    <dbReference type="NCBI Taxonomy" id="1526551"/>
    <lineage>
        <taxon>Bacteria</taxon>
        <taxon>Bacillati</taxon>
        <taxon>Bacillota</taxon>
        <taxon>Bacilli</taxon>
        <taxon>Bacillales</taxon>
        <taxon>Paenibacillaceae</taxon>
        <taxon>Paenibacillus</taxon>
    </lineage>
</organism>
<gene>
    <name evidence="6" type="ORF">ACFSGI_09875</name>
</gene>
<feature type="domain" description="HTH lysR-type" evidence="5">
    <location>
        <begin position="6"/>
        <end position="63"/>
    </location>
</feature>
<accession>A0ABW4UVT5</accession>
<proteinExistence type="inferred from homology"/>
<evidence type="ECO:0000256" key="2">
    <source>
        <dbReference type="ARBA" id="ARBA00023015"/>
    </source>
</evidence>
<evidence type="ECO:0000256" key="4">
    <source>
        <dbReference type="ARBA" id="ARBA00023163"/>
    </source>
</evidence>
<dbReference type="Gene3D" id="1.10.10.10">
    <property type="entry name" value="Winged helix-like DNA-binding domain superfamily/Winged helix DNA-binding domain"/>
    <property type="match status" value="1"/>
</dbReference>
<dbReference type="Gene3D" id="3.40.190.290">
    <property type="match status" value="1"/>
</dbReference>
<dbReference type="InterPro" id="IPR036388">
    <property type="entry name" value="WH-like_DNA-bd_sf"/>
</dbReference>
<dbReference type="SUPFAM" id="SSF53850">
    <property type="entry name" value="Periplasmic binding protein-like II"/>
    <property type="match status" value="1"/>
</dbReference>
<evidence type="ECO:0000313" key="6">
    <source>
        <dbReference type="EMBL" id="MFD1990265.1"/>
    </source>
</evidence>
<evidence type="ECO:0000256" key="3">
    <source>
        <dbReference type="ARBA" id="ARBA00023125"/>
    </source>
</evidence>
<dbReference type="InterPro" id="IPR050950">
    <property type="entry name" value="HTH-type_LysR_regulators"/>
</dbReference>
<name>A0ABW4UVT5_9BACL</name>
<dbReference type="PROSITE" id="PS50931">
    <property type="entry name" value="HTH_LYSR"/>
    <property type="match status" value="1"/>
</dbReference>
<protein>
    <submittedName>
        <fullName evidence="6">LysR family transcriptional regulator</fullName>
    </submittedName>
</protein>
<keyword evidence="7" id="KW-1185">Reference proteome</keyword>
<evidence type="ECO:0000256" key="1">
    <source>
        <dbReference type="ARBA" id="ARBA00009437"/>
    </source>
</evidence>
<comment type="similarity">
    <text evidence="1">Belongs to the LysR transcriptional regulatory family.</text>
</comment>
<comment type="caution">
    <text evidence="6">The sequence shown here is derived from an EMBL/GenBank/DDBJ whole genome shotgun (WGS) entry which is preliminary data.</text>
</comment>
<dbReference type="Pfam" id="PF03466">
    <property type="entry name" value="LysR_substrate"/>
    <property type="match status" value="1"/>
</dbReference>
<dbReference type="PRINTS" id="PR00039">
    <property type="entry name" value="HTHLYSR"/>
</dbReference>
<dbReference type="InterPro" id="IPR000847">
    <property type="entry name" value="LysR_HTH_N"/>
</dbReference>
<dbReference type="SUPFAM" id="SSF46785">
    <property type="entry name" value="Winged helix' DNA-binding domain"/>
    <property type="match status" value="1"/>
</dbReference>
<keyword evidence="4" id="KW-0804">Transcription</keyword>
<keyword evidence="3" id="KW-0238">DNA-binding</keyword>
<dbReference type="EMBL" id="JBHUGF010000010">
    <property type="protein sequence ID" value="MFD1990265.1"/>
    <property type="molecule type" value="Genomic_DNA"/>
</dbReference>
<dbReference type="Pfam" id="PF00126">
    <property type="entry name" value="HTH_1"/>
    <property type="match status" value="1"/>
</dbReference>
<dbReference type="PANTHER" id="PTHR30419">
    <property type="entry name" value="HTH-TYPE TRANSCRIPTIONAL REGULATOR YBHD"/>
    <property type="match status" value="1"/>
</dbReference>
<dbReference type="Proteomes" id="UP001597403">
    <property type="component" value="Unassembled WGS sequence"/>
</dbReference>
<dbReference type="PANTHER" id="PTHR30419:SF8">
    <property type="entry name" value="NITROGEN ASSIMILATION TRANSCRIPTIONAL ACTIVATOR-RELATED"/>
    <property type="match status" value="1"/>
</dbReference>
<dbReference type="InterPro" id="IPR005119">
    <property type="entry name" value="LysR_subst-bd"/>
</dbReference>
<reference evidence="7" key="1">
    <citation type="journal article" date="2019" name="Int. J. Syst. Evol. Microbiol.">
        <title>The Global Catalogue of Microorganisms (GCM) 10K type strain sequencing project: providing services to taxonomists for standard genome sequencing and annotation.</title>
        <authorList>
            <consortium name="The Broad Institute Genomics Platform"/>
            <consortium name="The Broad Institute Genome Sequencing Center for Infectious Disease"/>
            <person name="Wu L."/>
            <person name="Ma J."/>
        </authorList>
    </citation>
    <scope>NUCLEOTIDE SEQUENCE [LARGE SCALE GENOMIC DNA]</scope>
    <source>
        <strain evidence="7">CGMCC 1.15067</strain>
    </source>
</reference>
<dbReference type="CDD" id="cd05466">
    <property type="entry name" value="PBP2_LTTR_substrate"/>
    <property type="match status" value="1"/>
</dbReference>
<dbReference type="InterPro" id="IPR036390">
    <property type="entry name" value="WH_DNA-bd_sf"/>
</dbReference>
<sequence length="297" mass="33494">MKGILMEIRQLEYFVAVCEELHFTKAAERLGITQPTLSIQIRTMEEEVGTLLFDRIGKKITLTEAGFILLRQARSILLKLQDAFDEINGLREYTGGNLVVGVMAAELDYRITPILIDFHHQFPNIHLKISSAIEVAEMVINNVVDIGITLIEFTDPRLVTTPLYTEEFVLVVSENHELADQESISLATLPSIPLVLYPKGFKGRELIERHCKEHGLNLNIIIETSTASSLYGFVKSNVAACIQPYSLSSSLNDPTLRLIKIADFPPTRQIGIMHRTDKYLGVAALEFMRMIEKHLKM</sequence>
<evidence type="ECO:0000313" key="7">
    <source>
        <dbReference type="Proteomes" id="UP001597403"/>
    </source>
</evidence>
<keyword evidence="2" id="KW-0805">Transcription regulation</keyword>
<evidence type="ECO:0000259" key="5">
    <source>
        <dbReference type="PROSITE" id="PS50931"/>
    </source>
</evidence>